<reference evidence="1" key="1">
    <citation type="submission" date="2019-07" db="EMBL/GenBank/DDBJ databases">
        <title>Toxilogical consequences of a new and cryptic species of cyanobacteria (Komarekiella delphini-convector) recovered from the epidermis of a bottlenose dolphin and 1500 ft. in the air.</title>
        <authorList>
            <person name="Brown A.O."/>
            <person name="Dvorak P."/>
            <person name="Villanueva C.D."/>
            <person name="Foss A.J."/>
            <person name="Garvey A.D."/>
            <person name="Gibson Q.A."/>
            <person name="Johansen J.R."/>
            <person name="Casamatta D.A."/>
        </authorList>
    </citation>
    <scope>NUCLEOTIDE SEQUENCE</scope>
    <source>
        <strain evidence="1">SJRDD-AB1</strain>
    </source>
</reference>
<organism evidence="1 2">
    <name type="scientific">Komarekiella delphini-convector SJRDD-AB1</name>
    <dbReference type="NCBI Taxonomy" id="2593771"/>
    <lineage>
        <taxon>Bacteria</taxon>
        <taxon>Bacillati</taxon>
        <taxon>Cyanobacteriota</taxon>
        <taxon>Cyanophyceae</taxon>
        <taxon>Nostocales</taxon>
        <taxon>Nostocaceae</taxon>
        <taxon>Komarekiella</taxon>
        <taxon>Komarekiella delphini-convector</taxon>
    </lineage>
</organism>
<proteinExistence type="predicted"/>
<gene>
    <name evidence="1" type="ORF">FNW02_19605</name>
</gene>
<protein>
    <submittedName>
        <fullName evidence="1">Uncharacterized protein</fullName>
    </submittedName>
</protein>
<dbReference type="EMBL" id="VJXY01000022">
    <property type="protein sequence ID" value="MBD6617970.1"/>
    <property type="molecule type" value="Genomic_DNA"/>
</dbReference>
<accession>A0AA40VS99</accession>
<dbReference type="AlphaFoldDB" id="A0AA40VS99"/>
<evidence type="ECO:0000313" key="2">
    <source>
        <dbReference type="Proteomes" id="UP001165986"/>
    </source>
</evidence>
<evidence type="ECO:0000313" key="1">
    <source>
        <dbReference type="EMBL" id="MBD6617970.1"/>
    </source>
</evidence>
<name>A0AA40VS99_9NOST</name>
<dbReference type="Proteomes" id="UP001165986">
    <property type="component" value="Unassembled WGS sequence"/>
</dbReference>
<dbReference type="RefSeq" id="WP_191759195.1">
    <property type="nucleotide sequence ID" value="NZ_VJXY01000022.1"/>
</dbReference>
<comment type="caution">
    <text evidence="1">The sequence shown here is derived from an EMBL/GenBank/DDBJ whole genome shotgun (WGS) entry which is preliminary data.</text>
</comment>
<sequence>MSEQLNKLRTLVTGIKQDDAGEPDFDSDNVGCLRGSIGAWLDFLSWFLKLDEQFECSFVVCVKDYLEKVPDENPSLAFLTAWQRIESVKGFKGNDLKRLDRLKAINSLRNKLAHVPISHRIFRDLYEGLRQEVLSLLTPSTDWQKNV</sequence>
<keyword evidence="2" id="KW-1185">Reference proteome</keyword>